<dbReference type="GO" id="GO:0008168">
    <property type="term" value="F:methyltransferase activity"/>
    <property type="evidence" value="ECO:0007669"/>
    <property type="project" value="UniProtKB-KW"/>
</dbReference>
<dbReference type="SUPFAM" id="SSF53335">
    <property type="entry name" value="S-adenosyl-L-methionine-dependent methyltransferases"/>
    <property type="match status" value="1"/>
</dbReference>
<keyword evidence="1" id="KW-0808">Transferase</keyword>
<dbReference type="Pfam" id="PF08242">
    <property type="entry name" value="Methyltransf_12"/>
    <property type="match status" value="1"/>
</dbReference>
<keyword evidence="4" id="KW-1185">Reference proteome</keyword>
<dbReference type="RefSeq" id="WP_347322959.1">
    <property type="nucleotide sequence ID" value="NZ_JBCGUH010000001.1"/>
</dbReference>
<dbReference type="InterPro" id="IPR029063">
    <property type="entry name" value="SAM-dependent_MTases_sf"/>
</dbReference>
<name>A0ABW4RQB5_9BACL</name>
<dbReference type="PANTHER" id="PTHR43861:SF3">
    <property type="entry name" value="PUTATIVE (AFU_ORTHOLOGUE AFUA_2G14390)-RELATED"/>
    <property type="match status" value="1"/>
</dbReference>
<dbReference type="CDD" id="cd02440">
    <property type="entry name" value="AdoMet_MTases"/>
    <property type="match status" value="1"/>
</dbReference>
<protein>
    <submittedName>
        <fullName evidence="3">Class I SAM-dependent DNA methyltransferase</fullName>
    </submittedName>
</protein>
<organism evidence="3 4">
    <name type="scientific">Paenibacillus wenxiniae</name>
    <dbReference type="NCBI Taxonomy" id="1636843"/>
    <lineage>
        <taxon>Bacteria</taxon>
        <taxon>Bacillati</taxon>
        <taxon>Bacillota</taxon>
        <taxon>Bacilli</taxon>
        <taxon>Bacillales</taxon>
        <taxon>Paenibacillaceae</taxon>
        <taxon>Paenibacillus</taxon>
    </lineage>
</organism>
<evidence type="ECO:0000313" key="3">
    <source>
        <dbReference type="EMBL" id="MFD1888230.1"/>
    </source>
</evidence>
<evidence type="ECO:0000256" key="1">
    <source>
        <dbReference type="ARBA" id="ARBA00022679"/>
    </source>
</evidence>
<dbReference type="Gene3D" id="3.40.50.150">
    <property type="entry name" value="Vaccinia Virus protein VP39"/>
    <property type="match status" value="1"/>
</dbReference>
<feature type="domain" description="Methyltransferase type 12" evidence="2">
    <location>
        <begin position="43"/>
        <end position="137"/>
    </location>
</feature>
<keyword evidence="3" id="KW-0489">Methyltransferase</keyword>
<dbReference type="EMBL" id="JBHUEH010000032">
    <property type="protein sequence ID" value="MFD1888230.1"/>
    <property type="molecule type" value="Genomic_DNA"/>
</dbReference>
<reference evidence="4" key="1">
    <citation type="journal article" date="2019" name="Int. J. Syst. Evol. Microbiol.">
        <title>The Global Catalogue of Microorganisms (GCM) 10K type strain sequencing project: providing services to taxonomists for standard genome sequencing and annotation.</title>
        <authorList>
            <consortium name="The Broad Institute Genomics Platform"/>
            <consortium name="The Broad Institute Genome Sequencing Center for Infectious Disease"/>
            <person name="Wu L."/>
            <person name="Ma J."/>
        </authorList>
    </citation>
    <scope>NUCLEOTIDE SEQUENCE [LARGE SCALE GENOMIC DNA]</scope>
    <source>
        <strain evidence="4">CCUG 54950</strain>
    </source>
</reference>
<dbReference type="GO" id="GO:0032259">
    <property type="term" value="P:methylation"/>
    <property type="evidence" value="ECO:0007669"/>
    <property type="project" value="UniProtKB-KW"/>
</dbReference>
<dbReference type="Proteomes" id="UP001597233">
    <property type="component" value="Unassembled WGS sequence"/>
</dbReference>
<evidence type="ECO:0000313" key="4">
    <source>
        <dbReference type="Proteomes" id="UP001597233"/>
    </source>
</evidence>
<dbReference type="InterPro" id="IPR013217">
    <property type="entry name" value="Methyltransf_12"/>
</dbReference>
<evidence type="ECO:0000259" key="2">
    <source>
        <dbReference type="Pfam" id="PF08242"/>
    </source>
</evidence>
<dbReference type="PANTHER" id="PTHR43861">
    <property type="entry name" value="TRANS-ACONITATE 2-METHYLTRANSFERASE-RELATED"/>
    <property type="match status" value="1"/>
</dbReference>
<comment type="caution">
    <text evidence="3">The sequence shown here is derived from an EMBL/GenBank/DDBJ whole genome shotgun (WGS) entry which is preliminary data.</text>
</comment>
<accession>A0ABW4RQB5</accession>
<gene>
    <name evidence="3" type="ORF">ACFSC9_22350</name>
</gene>
<proteinExistence type="predicted"/>
<sequence length="200" mass="22528">MGNTDKFEQMAFKYDSPTRIEVAVKAAAAIRHYVHDAGNKHAIDFGCGTGLVGMELLDDFRSVLFIDSSSNMIHAVDQKIKNIGVHNASTLCFDLEQDRLDELSADYIFMSQVLLHIADVEFILSRLYLMLNEGGHVIIVDFDHHNGVHSEFVHPGFVQTDLAAQMKEIGYTDVQSYTFYAGERLFMNLDATMFVLDARK</sequence>